<dbReference type="OrthoDB" id="166377at2"/>
<evidence type="ECO:0000256" key="11">
    <source>
        <dbReference type="ARBA" id="ARBA00023136"/>
    </source>
</evidence>
<dbReference type="Pfam" id="PF02163">
    <property type="entry name" value="Peptidase_M50"/>
    <property type="match status" value="1"/>
</dbReference>
<keyword evidence="6" id="KW-0479">Metal-binding</keyword>
<dbReference type="PANTHER" id="PTHR39188">
    <property type="entry name" value="MEMBRANE-ASSOCIATED ZINC METALLOPROTEASE M50B"/>
    <property type="match status" value="1"/>
</dbReference>
<evidence type="ECO:0000256" key="2">
    <source>
        <dbReference type="ARBA" id="ARBA00004141"/>
    </source>
</evidence>
<comment type="subcellular location">
    <subcellularLocation>
        <location evidence="2">Membrane</location>
        <topology evidence="2">Multi-pass membrane protein</topology>
    </subcellularLocation>
</comment>
<evidence type="ECO:0000313" key="15">
    <source>
        <dbReference type="Proteomes" id="UP000032633"/>
    </source>
</evidence>
<evidence type="ECO:0000256" key="8">
    <source>
        <dbReference type="ARBA" id="ARBA00022833"/>
    </source>
</evidence>
<comment type="similarity">
    <text evidence="3">Belongs to the peptidase M50B family.</text>
</comment>
<dbReference type="GO" id="GO:0008237">
    <property type="term" value="F:metallopeptidase activity"/>
    <property type="evidence" value="ECO:0007669"/>
    <property type="project" value="UniProtKB-KW"/>
</dbReference>
<dbReference type="GO" id="GO:0046872">
    <property type="term" value="F:metal ion binding"/>
    <property type="evidence" value="ECO:0007669"/>
    <property type="project" value="UniProtKB-KW"/>
</dbReference>
<dbReference type="SUPFAM" id="SSF54631">
    <property type="entry name" value="CBS-domain pair"/>
    <property type="match status" value="1"/>
</dbReference>
<dbReference type="InterPro" id="IPR046342">
    <property type="entry name" value="CBS_dom_sf"/>
</dbReference>
<feature type="domain" description="Peptidase M50" evidence="13">
    <location>
        <begin position="31"/>
        <end position="103"/>
    </location>
</feature>
<dbReference type="GO" id="GO:0006508">
    <property type="term" value="P:proteolysis"/>
    <property type="evidence" value="ECO:0007669"/>
    <property type="project" value="UniProtKB-KW"/>
</dbReference>
<evidence type="ECO:0000256" key="3">
    <source>
        <dbReference type="ARBA" id="ARBA00007931"/>
    </source>
</evidence>
<keyword evidence="15" id="KW-1185">Reference proteome</keyword>
<gene>
    <name evidence="14" type="ORF">VN24_17760</name>
</gene>
<evidence type="ECO:0000256" key="12">
    <source>
        <dbReference type="SAM" id="Phobius"/>
    </source>
</evidence>
<dbReference type="GO" id="GO:0016020">
    <property type="term" value="C:membrane"/>
    <property type="evidence" value="ECO:0007669"/>
    <property type="project" value="UniProtKB-SubCell"/>
</dbReference>
<dbReference type="KEGG" id="pbj:VN24_17760"/>
<dbReference type="PANTHER" id="PTHR39188:SF3">
    <property type="entry name" value="STAGE IV SPORULATION PROTEIN FB"/>
    <property type="match status" value="1"/>
</dbReference>
<keyword evidence="8" id="KW-0862">Zinc</keyword>
<sequence length="289" mass="31977">MIKIRGIVWSLHPLFAVIMLMSVLTGYFIELLTLFTLVLIHEIGHVAAARGFGWTVRAVRLLPFGGVAEMEEEPGAPSAEEAVVALAGPLQNVWMGAAAWALGHFGLMDSAAAAYIAEANAILVLFNMLPIYPLDGGRLLKVALSFSFNYYKALQGSVVVGMALSVLMVGYSIYPLFFGGGVHANLLAVGFFLLASNWTQRRNLPFVFVRFLMHRDRVAVRRITQGAHARPIVVTAGQSIWSTVRLFLREQYHLVYVMEERGKIVRVLPEQRIIEGYLAGDRAVSDLFR</sequence>
<dbReference type="Proteomes" id="UP000032633">
    <property type="component" value="Chromosome"/>
</dbReference>
<dbReference type="HOGENOM" id="CLU_037123_0_0_9"/>
<evidence type="ECO:0000313" key="14">
    <source>
        <dbReference type="EMBL" id="AJY76066.1"/>
    </source>
</evidence>
<keyword evidence="7" id="KW-0378">Hydrolase</keyword>
<dbReference type="EMBL" id="CP011058">
    <property type="protein sequence ID" value="AJY76066.1"/>
    <property type="molecule type" value="Genomic_DNA"/>
</dbReference>
<feature type="transmembrane region" description="Helical" evidence="12">
    <location>
        <begin position="177"/>
        <end position="195"/>
    </location>
</feature>
<protein>
    <submittedName>
        <fullName evidence="14">Zn-dependent protease</fullName>
    </submittedName>
</protein>
<keyword evidence="4 14" id="KW-0645">Protease</keyword>
<evidence type="ECO:0000256" key="1">
    <source>
        <dbReference type="ARBA" id="ARBA00001947"/>
    </source>
</evidence>
<comment type="cofactor">
    <cofactor evidence="1">
        <name>Zn(2+)</name>
        <dbReference type="ChEBI" id="CHEBI:29105"/>
    </cofactor>
</comment>
<evidence type="ECO:0000256" key="4">
    <source>
        <dbReference type="ARBA" id="ARBA00022670"/>
    </source>
</evidence>
<evidence type="ECO:0000256" key="6">
    <source>
        <dbReference type="ARBA" id="ARBA00022723"/>
    </source>
</evidence>
<keyword evidence="11 12" id="KW-0472">Membrane</keyword>
<evidence type="ECO:0000256" key="7">
    <source>
        <dbReference type="ARBA" id="ARBA00022801"/>
    </source>
</evidence>
<reference evidence="14 15" key="1">
    <citation type="journal article" date="2015" name="J. Biotechnol.">
        <title>Complete genome sequence of Paenibacillus beijingensis 7188(T) (=DSM 24997(T)), a novel rhizobacterium from jujube garden soil.</title>
        <authorList>
            <person name="Kwak Y."/>
            <person name="Shin J.H."/>
        </authorList>
    </citation>
    <scope>NUCLEOTIDE SEQUENCE [LARGE SCALE GENOMIC DNA]</scope>
    <source>
        <strain evidence="14 15">DSM 24997</strain>
    </source>
</reference>
<organism evidence="14 15">
    <name type="scientific">Paenibacillus beijingensis</name>
    <dbReference type="NCBI Taxonomy" id="1126833"/>
    <lineage>
        <taxon>Bacteria</taxon>
        <taxon>Bacillati</taxon>
        <taxon>Bacillota</taxon>
        <taxon>Bacilli</taxon>
        <taxon>Bacillales</taxon>
        <taxon>Paenibacillaceae</taxon>
        <taxon>Paenibacillus</taxon>
    </lineage>
</organism>
<evidence type="ECO:0000256" key="5">
    <source>
        <dbReference type="ARBA" id="ARBA00022692"/>
    </source>
</evidence>
<feature type="transmembrane region" description="Helical" evidence="12">
    <location>
        <begin position="112"/>
        <end position="132"/>
    </location>
</feature>
<feature type="transmembrane region" description="Helical" evidence="12">
    <location>
        <begin position="153"/>
        <end position="171"/>
    </location>
</feature>
<dbReference type="STRING" id="1126833.VN24_17760"/>
<keyword evidence="5 12" id="KW-0812">Transmembrane</keyword>
<name>A0A0D5NLB6_9BACL</name>
<evidence type="ECO:0000259" key="13">
    <source>
        <dbReference type="Pfam" id="PF02163"/>
    </source>
</evidence>
<keyword evidence="9 12" id="KW-1133">Transmembrane helix</keyword>
<reference evidence="15" key="2">
    <citation type="submission" date="2015-03" db="EMBL/GenBank/DDBJ databases">
        <title>Genome sequence of Paenibacillus beijingensis strain DSM 24997T.</title>
        <authorList>
            <person name="Kwak Y."/>
            <person name="Shin J.-H."/>
        </authorList>
    </citation>
    <scope>NUCLEOTIDE SEQUENCE [LARGE SCALE GENOMIC DNA]</scope>
    <source>
        <strain evidence="15">DSM 24997</strain>
    </source>
</reference>
<dbReference type="PATRIC" id="fig|1126833.4.peg.3899"/>
<evidence type="ECO:0000256" key="10">
    <source>
        <dbReference type="ARBA" id="ARBA00023049"/>
    </source>
</evidence>
<keyword evidence="10" id="KW-0482">Metalloprotease</keyword>
<feature type="transmembrane region" description="Helical" evidence="12">
    <location>
        <begin position="7"/>
        <end position="29"/>
    </location>
</feature>
<evidence type="ECO:0000256" key="9">
    <source>
        <dbReference type="ARBA" id="ARBA00022989"/>
    </source>
</evidence>
<accession>A0A0D5NLB6</accession>
<dbReference type="CDD" id="cd06161">
    <property type="entry name" value="S2P-M50_SpoIVFB"/>
    <property type="match status" value="1"/>
</dbReference>
<dbReference type="AlphaFoldDB" id="A0A0D5NLB6"/>
<dbReference type="InterPro" id="IPR008915">
    <property type="entry name" value="Peptidase_M50"/>
</dbReference>
<proteinExistence type="inferred from homology"/>
<dbReference type="RefSeq" id="WP_045671494.1">
    <property type="nucleotide sequence ID" value="NZ_CP011058.1"/>
</dbReference>